<feature type="chain" id="PRO_5043484282" evidence="2">
    <location>
        <begin position="26"/>
        <end position="142"/>
    </location>
</feature>
<reference evidence="3 4" key="1">
    <citation type="journal article" date="2021" name="Commun. Biol.">
        <title>The genome of Shorea leprosula (Dipterocarpaceae) highlights the ecological relevance of drought in aseasonal tropical rainforests.</title>
        <authorList>
            <person name="Ng K.K.S."/>
            <person name="Kobayashi M.J."/>
            <person name="Fawcett J.A."/>
            <person name="Hatakeyama M."/>
            <person name="Paape T."/>
            <person name="Ng C.H."/>
            <person name="Ang C.C."/>
            <person name="Tnah L.H."/>
            <person name="Lee C.T."/>
            <person name="Nishiyama T."/>
            <person name="Sese J."/>
            <person name="O'Brien M.J."/>
            <person name="Copetti D."/>
            <person name="Mohd Noor M.I."/>
            <person name="Ong R.C."/>
            <person name="Putra M."/>
            <person name="Sireger I.Z."/>
            <person name="Indrioko S."/>
            <person name="Kosugi Y."/>
            <person name="Izuno A."/>
            <person name="Isagi Y."/>
            <person name="Lee S.L."/>
            <person name="Shimizu K.K."/>
        </authorList>
    </citation>
    <scope>NUCLEOTIDE SEQUENCE [LARGE SCALE GENOMIC DNA]</scope>
    <source>
        <strain evidence="3">214</strain>
    </source>
</reference>
<evidence type="ECO:0000256" key="1">
    <source>
        <dbReference type="SAM" id="MobiDB-lite"/>
    </source>
</evidence>
<keyword evidence="2" id="KW-0732">Signal</keyword>
<evidence type="ECO:0000313" key="4">
    <source>
        <dbReference type="Proteomes" id="UP001054252"/>
    </source>
</evidence>
<evidence type="ECO:0000256" key="2">
    <source>
        <dbReference type="SAM" id="SignalP"/>
    </source>
</evidence>
<comment type="caution">
    <text evidence="3">The sequence shown here is derived from an EMBL/GenBank/DDBJ whole genome shotgun (WGS) entry which is preliminary data.</text>
</comment>
<feature type="region of interest" description="Disordered" evidence="1">
    <location>
        <begin position="32"/>
        <end position="85"/>
    </location>
</feature>
<dbReference type="EMBL" id="BPVZ01000007">
    <property type="protein sequence ID" value="GKU93806.1"/>
    <property type="molecule type" value="Genomic_DNA"/>
</dbReference>
<gene>
    <name evidence="3" type="ORF">SLEP1_g7371</name>
</gene>
<sequence>MGFSKLALIFIFLLLQSDLLIPTRSTVTGRLATRGAGGGGGRRGSGFVGGGSGGGRAGGGRSGSTGKGWGNNGERINPSFIPGESTTSTHPYRYAMFPVLTGGHTEHYLHNQGASSGHTLNCTRPLSFLVLTMLIYLLLSQV</sequence>
<organism evidence="3 4">
    <name type="scientific">Rubroshorea leprosula</name>
    <dbReference type="NCBI Taxonomy" id="152421"/>
    <lineage>
        <taxon>Eukaryota</taxon>
        <taxon>Viridiplantae</taxon>
        <taxon>Streptophyta</taxon>
        <taxon>Embryophyta</taxon>
        <taxon>Tracheophyta</taxon>
        <taxon>Spermatophyta</taxon>
        <taxon>Magnoliopsida</taxon>
        <taxon>eudicotyledons</taxon>
        <taxon>Gunneridae</taxon>
        <taxon>Pentapetalae</taxon>
        <taxon>rosids</taxon>
        <taxon>malvids</taxon>
        <taxon>Malvales</taxon>
        <taxon>Dipterocarpaceae</taxon>
        <taxon>Rubroshorea</taxon>
    </lineage>
</organism>
<keyword evidence="4" id="KW-1185">Reference proteome</keyword>
<feature type="signal peptide" evidence="2">
    <location>
        <begin position="1"/>
        <end position="25"/>
    </location>
</feature>
<name>A0AAV5I2S3_9ROSI</name>
<evidence type="ECO:0000313" key="3">
    <source>
        <dbReference type="EMBL" id="GKU93806.1"/>
    </source>
</evidence>
<dbReference type="AlphaFoldDB" id="A0AAV5I2S3"/>
<proteinExistence type="predicted"/>
<protein>
    <submittedName>
        <fullName evidence="3">Uncharacterized protein</fullName>
    </submittedName>
</protein>
<dbReference type="Proteomes" id="UP001054252">
    <property type="component" value="Unassembled WGS sequence"/>
</dbReference>
<feature type="compositionally biased region" description="Gly residues" evidence="1">
    <location>
        <begin position="35"/>
        <end position="71"/>
    </location>
</feature>
<accession>A0AAV5I2S3</accession>